<dbReference type="EMBL" id="MCGE01000004">
    <property type="protein sequence ID" value="ORZ22537.1"/>
    <property type="molecule type" value="Genomic_DNA"/>
</dbReference>
<dbReference type="SUPFAM" id="SSF48179">
    <property type="entry name" value="6-phosphogluconate dehydrogenase C-terminal domain-like"/>
    <property type="match status" value="1"/>
</dbReference>
<dbReference type="InterPro" id="IPR036291">
    <property type="entry name" value="NAD(P)-bd_dom_sf"/>
</dbReference>
<protein>
    <recommendedName>
        <fullName evidence="2 6">2-dehydropantoate 2-reductase</fullName>
        <ecNumber evidence="2 6">1.1.1.169</ecNumber>
    </recommendedName>
    <alternativeName>
        <fullName evidence="5 6">Ketopantoate reductase</fullName>
    </alternativeName>
</protein>
<reference evidence="9 10" key="1">
    <citation type="submission" date="2016-07" db="EMBL/GenBank/DDBJ databases">
        <title>Pervasive Adenine N6-methylation of Active Genes in Fungi.</title>
        <authorList>
            <consortium name="DOE Joint Genome Institute"/>
            <person name="Mondo S.J."/>
            <person name="Dannebaum R.O."/>
            <person name="Kuo R.C."/>
            <person name="Labutti K."/>
            <person name="Haridas S."/>
            <person name="Kuo A."/>
            <person name="Salamov A."/>
            <person name="Ahrendt S.R."/>
            <person name="Lipzen A."/>
            <person name="Sullivan W."/>
            <person name="Andreopoulos W.B."/>
            <person name="Clum A."/>
            <person name="Lindquist E."/>
            <person name="Daum C."/>
            <person name="Ramamoorthy G.K."/>
            <person name="Gryganskyi A."/>
            <person name="Culley D."/>
            <person name="Magnuson J.K."/>
            <person name="James T.Y."/>
            <person name="O'Malley M.A."/>
            <person name="Stajich J.E."/>
            <person name="Spatafora J.W."/>
            <person name="Visel A."/>
            <person name="Grigoriev I.V."/>
        </authorList>
    </citation>
    <scope>NUCLEOTIDE SEQUENCE [LARGE SCALE GENOMIC DNA]</scope>
    <source>
        <strain evidence="9 10">NRRL 1336</strain>
    </source>
</reference>
<dbReference type="AlphaFoldDB" id="A0A1X2IUT3"/>
<keyword evidence="3 6" id="KW-0521">NADP</keyword>
<dbReference type="InterPro" id="IPR013328">
    <property type="entry name" value="6PGD_dom2"/>
</dbReference>
<dbReference type="Proteomes" id="UP000193560">
    <property type="component" value="Unassembled WGS sequence"/>
</dbReference>
<evidence type="ECO:0000256" key="2">
    <source>
        <dbReference type="ARBA" id="ARBA00013014"/>
    </source>
</evidence>
<dbReference type="OrthoDB" id="73846at2759"/>
<dbReference type="Pfam" id="PF02558">
    <property type="entry name" value="ApbA"/>
    <property type="match status" value="1"/>
</dbReference>
<dbReference type="PANTHER" id="PTHR43765">
    <property type="entry name" value="2-DEHYDROPANTOATE 2-REDUCTASE-RELATED"/>
    <property type="match status" value="1"/>
</dbReference>
<evidence type="ECO:0000313" key="10">
    <source>
        <dbReference type="Proteomes" id="UP000193560"/>
    </source>
</evidence>
<dbReference type="GO" id="GO:0005737">
    <property type="term" value="C:cytoplasm"/>
    <property type="evidence" value="ECO:0007669"/>
    <property type="project" value="TreeGrafter"/>
</dbReference>
<feature type="domain" description="Ketopantoate reductase N-terminal" evidence="7">
    <location>
        <begin position="5"/>
        <end position="153"/>
    </location>
</feature>
<evidence type="ECO:0000256" key="5">
    <source>
        <dbReference type="ARBA" id="ARBA00032024"/>
    </source>
</evidence>
<proteinExistence type="inferred from homology"/>
<evidence type="ECO:0000313" key="9">
    <source>
        <dbReference type="EMBL" id="ORZ22537.1"/>
    </source>
</evidence>
<dbReference type="PANTHER" id="PTHR43765:SF2">
    <property type="entry name" value="2-DEHYDROPANTOATE 2-REDUCTASE"/>
    <property type="match status" value="1"/>
</dbReference>
<evidence type="ECO:0000256" key="3">
    <source>
        <dbReference type="ARBA" id="ARBA00022857"/>
    </source>
</evidence>
<evidence type="ECO:0000256" key="6">
    <source>
        <dbReference type="RuleBase" id="RU362068"/>
    </source>
</evidence>
<dbReference type="EC" id="1.1.1.169" evidence="2 6"/>
<evidence type="ECO:0000256" key="1">
    <source>
        <dbReference type="ARBA" id="ARBA00007870"/>
    </source>
</evidence>
<dbReference type="Pfam" id="PF08546">
    <property type="entry name" value="ApbA_C"/>
    <property type="match status" value="1"/>
</dbReference>
<feature type="domain" description="Ketopantoate reductase C-terminal" evidence="8">
    <location>
        <begin position="202"/>
        <end position="326"/>
    </location>
</feature>
<evidence type="ECO:0000259" key="8">
    <source>
        <dbReference type="Pfam" id="PF08546"/>
    </source>
</evidence>
<dbReference type="InterPro" id="IPR013332">
    <property type="entry name" value="KPR_N"/>
</dbReference>
<dbReference type="InterPro" id="IPR003710">
    <property type="entry name" value="ApbA"/>
</dbReference>
<dbReference type="SUPFAM" id="SSF51735">
    <property type="entry name" value="NAD(P)-binding Rossmann-fold domains"/>
    <property type="match status" value="1"/>
</dbReference>
<comment type="function">
    <text evidence="6">Catalyzes the NADPH-dependent reduction of ketopantoate into pantoic acid.</text>
</comment>
<dbReference type="InterPro" id="IPR050838">
    <property type="entry name" value="Ketopantoate_reductase"/>
</dbReference>
<gene>
    <name evidence="9" type="ORF">BCR42DRAFT_406405</name>
</gene>
<sequence length="329" mass="36434">MQWNILGTGAIGCLIASHLRLKNHNVNLILRSAQHLKDFEACKNTITYQSQGSTKLLTGFTATVLGDNNSKRIDNLVVATKAHHTATALEPVVKQLGSESSVLLLQNGMGIAEELESKFWPQQDQLPQRPRILVGVNRHAVERIAPYHIVHHSGWDDPEGGLMMGEFFRDRIAKHEKRPLALEQTLENITALQGVTLSWQDLQVRMLKKLVVNAAINPLASILGTKNAGLANGNTYAINVMRRVCTEAKDILGDDLPNESATSLTDMIIATCHHCGENTCSMYQDVKAKQKTEIDYINGYLCNLAKARGVEAPTNRDLVDLIHSKEKLY</sequence>
<dbReference type="InterPro" id="IPR013752">
    <property type="entry name" value="KPA_reductase"/>
</dbReference>
<keyword evidence="10" id="KW-1185">Reference proteome</keyword>
<comment type="catalytic activity">
    <reaction evidence="6">
        <text>(R)-pantoate + NADP(+) = 2-dehydropantoate + NADPH + H(+)</text>
        <dbReference type="Rhea" id="RHEA:16233"/>
        <dbReference type="ChEBI" id="CHEBI:11561"/>
        <dbReference type="ChEBI" id="CHEBI:15378"/>
        <dbReference type="ChEBI" id="CHEBI:15980"/>
        <dbReference type="ChEBI" id="CHEBI:57783"/>
        <dbReference type="ChEBI" id="CHEBI:58349"/>
        <dbReference type="EC" id="1.1.1.169"/>
    </reaction>
</comment>
<dbReference type="STRING" id="90262.A0A1X2IUT3"/>
<dbReference type="GO" id="GO:0008677">
    <property type="term" value="F:2-dehydropantoate 2-reductase activity"/>
    <property type="evidence" value="ECO:0007669"/>
    <property type="project" value="UniProtKB-EC"/>
</dbReference>
<name>A0A1X2IUT3_9FUNG</name>
<evidence type="ECO:0000259" key="7">
    <source>
        <dbReference type="Pfam" id="PF02558"/>
    </source>
</evidence>
<dbReference type="Gene3D" id="1.10.1040.10">
    <property type="entry name" value="N-(1-d-carboxylethyl)-l-norvaline Dehydrogenase, domain 2"/>
    <property type="match status" value="1"/>
</dbReference>
<comment type="caution">
    <text evidence="9">The sequence shown here is derived from an EMBL/GenBank/DDBJ whole genome shotgun (WGS) entry which is preliminary data.</text>
</comment>
<dbReference type="GO" id="GO:0015940">
    <property type="term" value="P:pantothenate biosynthetic process"/>
    <property type="evidence" value="ECO:0007669"/>
    <property type="project" value="InterPro"/>
</dbReference>
<dbReference type="Gene3D" id="3.40.50.720">
    <property type="entry name" value="NAD(P)-binding Rossmann-like Domain"/>
    <property type="match status" value="1"/>
</dbReference>
<organism evidence="9 10">
    <name type="scientific">Absidia repens</name>
    <dbReference type="NCBI Taxonomy" id="90262"/>
    <lineage>
        <taxon>Eukaryota</taxon>
        <taxon>Fungi</taxon>
        <taxon>Fungi incertae sedis</taxon>
        <taxon>Mucoromycota</taxon>
        <taxon>Mucoromycotina</taxon>
        <taxon>Mucoromycetes</taxon>
        <taxon>Mucorales</taxon>
        <taxon>Cunninghamellaceae</taxon>
        <taxon>Absidia</taxon>
    </lineage>
</organism>
<comment type="similarity">
    <text evidence="1 6">Belongs to the ketopantoate reductase family.</text>
</comment>
<accession>A0A1X2IUT3</accession>
<dbReference type="NCBIfam" id="TIGR00745">
    <property type="entry name" value="apbA_panE"/>
    <property type="match status" value="1"/>
</dbReference>
<dbReference type="GO" id="GO:0050661">
    <property type="term" value="F:NADP binding"/>
    <property type="evidence" value="ECO:0007669"/>
    <property type="project" value="TreeGrafter"/>
</dbReference>
<keyword evidence="4 6" id="KW-0560">Oxidoreductase</keyword>
<evidence type="ECO:0000256" key="4">
    <source>
        <dbReference type="ARBA" id="ARBA00023002"/>
    </source>
</evidence>
<dbReference type="InterPro" id="IPR008927">
    <property type="entry name" value="6-PGluconate_DH-like_C_sf"/>
</dbReference>